<dbReference type="Pfam" id="PF25535">
    <property type="entry name" value="DUF7919"/>
    <property type="match status" value="1"/>
</dbReference>
<accession>A0ABZ2KAG5</accession>
<gene>
    <name evidence="2" type="ORF">LZC95_48920</name>
</gene>
<dbReference type="InterPro" id="IPR057679">
    <property type="entry name" value="DUF7919"/>
</dbReference>
<dbReference type="EMBL" id="CP089982">
    <property type="protein sequence ID" value="WXA94357.1"/>
    <property type="molecule type" value="Genomic_DNA"/>
</dbReference>
<reference evidence="2 3" key="1">
    <citation type="submission" date="2021-12" db="EMBL/GenBank/DDBJ databases">
        <title>Discovery of the Pendulisporaceae a myxobacterial family with distinct sporulation behavior and unique specialized metabolism.</title>
        <authorList>
            <person name="Garcia R."/>
            <person name="Popoff A."/>
            <person name="Bader C.D."/>
            <person name="Loehr J."/>
            <person name="Walesch S."/>
            <person name="Walt C."/>
            <person name="Boldt J."/>
            <person name="Bunk B."/>
            <person name="Haeckl F.J.F.P.J."/>
            <person name="Gunesch A.P."/>
            <person name="Birkelbach J."/>
            <person name="Nuebel U."/>
            <person name="Pietschmann T."/>
            <person name="Bach T."/>
            <person name="Mueller R."/>
        </authorList>
    </citation>
    <scope>NUCLEOTIDE SEQUENCE [LARGE SCALE GENOMIC DNA]</scope>
    <source>
        <strain evidence="2 3">MSr12523</strain>
    </source>
</reference>
<name>A0ABZ2KAG5_9BACT</name>
<keyword evidence="3" id="KW-1185">Reference proteome</keyword>
<feature type="domain" description="DUF7919" evidence="1">
    <location>
        <begin position="1"/>
        <end position="118"/>
    </location>
</feature>
<evidence type="ECO:0000313" key="3">
    <source>
        <dbReference type="Proteomes" id="UP001379533"/>
    </source>
</evidence>
<proteinExistence type="predicted"/>
<evidence type="ECO:0000259" key="1">
    <source>
        <dbReference type="Pfam" id="PF25535"/>
    </source>
</evidence>
<sequence>MWFEDLTPYTYGQAKSTSPSTLNVGWLERGQDYPAGEVPAAFSGRLAQLVEHARTQATRGMHRCDLCPSGENEQHPQGQAEIRAVGADGTPFAAPSLIHHYVTVHRYQPPVVFIAAVMRSAHLEVDDALARDLCLGCGVALERPEKSAVMRESHAASRISTCPNIRAAACTF</sequence>
<dbReference type="Proteomes" id="UP001379533">
    <property type="component" value="Chromosome"/>
</dbReference>
<evidence type="ECO:0000313" key="2">
    <source>
        <dbReference type="EMBL" id="WXA94357.1"/>
    </source>
</evidence>
<organism evidence="2 3">
    <name type="scientific">Pendulispora brunnea</name>
    <dbReference type="NCBI Taxonomy" id="2905690"/>
    <lineage>
        <taxon>Bacteria</taxon>
        <taxon>Pseudomonadati</taxon>
        <taxon>Myxococcota</taxon>
        <taxon>Myxococcia</taxon>
        <taxon>Myxococcales</taxon>
        <taxon>Sorangiineae</taxon>
        <taxon>Pendulisporaceae</taxon>
        <taxon>Pendulispora</taxon>
    </lineage>
</organism>
<protein>
    <recommendedName>
        <fullName evidence="1">DUF7919 domain-containing protein</fullName>
    </recommendedName>
</protein>
<dbReference type="RefSeq" id="WP_394844963.1">
    <property type="nucleotide sequence ID" value="NZ_CP089982.1"/>
</dbReference>